<dbReference type="NCBIfam" id="NF005559">
    <property type="entry name" value="PRK07231.1"/>
    <property type="match status" value="1"/>
</dbReference>
<evidence type="ECO:0000256" key="4">
    <source>
        <dbReference type="ARBA" id="ARBA00023098"/>
    </source>
</evidence>
<dbReference type="AlphaFoldDB" id="A0A1T5E0E6"/>
<keyword evidence="2" id="KW-0560">Oxidoreductase</keyword>
<reference evidence="7" key="1">
    <citation type="submission" date="2017-02" db="EMBL/GenBank/DDBJ databases">
        <authorList>
            <person name="Varghese N."/>
            <person name="Submissions S."/>
        </authorList>
    </citation>
    <scope>NUCLEOTIDE SEQUENCE [LARGE SCALE GENOMIC DNA]</scope>
    <source>
        <strain evidence="7">UM2</strain>
    </source>
</reference>
<dbReference type="InterPro" id="IPR002347">
    <property type="entry name" value="SDR_fam"/>
</dbReference>
<dbReference type="SMR" id="A0A1T5E0E6"/>
<dbReference type="PROSITE" id="PS00061">
    <property type="entry name" value="ADH_SHORT"/>
    <property type="match status" value="1"/>
</dbReference>
<keyword evidence="4" id="KW-0443">Lipid metabolism</keyword>
<dbReference type="InterPro" id="IPR020904">
    <property type="entry name" value="Sc_DH/Rdtase_CS"/>
</dbReference>
<dbReference type="Pfam" id="PF13561">
    <property type="entry name" value="adh_short_C2"/>
    <property type="match status" value="1"/>
</dbReference>
<evidence type="ECO:0000256" key="1">
    <source>
        <dbReference type="ARBA" id="ARBA00006484"/>
    </source>
</evidence>
<dbReference type="GO" id="GO:0008202">
    <property type="term" value="P:steroid metabolic process"/>
    <property type="evidence" value="ECO:0007669"/>
    <property type="project" value="UniProtKB-KW"/>
</dbReference>
<dbReference type="InterPro" id="IPR036291">
    <property type="entry name" value="NAD(P)-bd_dom_sf"/>
</dbReference>
<dbReference type="FunFam" id="3.40.50.720:FF:000084">
    <property type="entry name" value="Short-chain dehydrogenase reductase"/>
    <property type="match status" value="1"/>
</dbReference>
<protein>
    <submittedName>
        <fullName evidence="6">3alpha(Or 20beta)-hydroxysteroid dehydrogenase</fullName>
    </submittedName>
</protein>
<dbReference type="STRING" id="439228.SAMN06295920_10678"/>
<keyword evidence="5" id="KW-0753">Steroid metabolism</keyword>
<dbReference type="PRINTS" id="PR00081">
    <property type="entry name" value="GDHRDH"/>
</dbReference>
<dbReference type="GO" id="GO:0016491">
    <property type="term" value="F:oxidoreductase activity"/>
    <property type="evidence" value="ECO:0007669"/>
    <property type="project" value="UniProtKB-KW"/>
</dbReference>
<dbReference type="PRINTS" id="PR00080">
    <property type="entry name" value="SDRFAMILY"/>
</dbReference>
<dbReference type="SUPFAM" id="SSF51735">
    <property type="entry name" value="NAD(P)-binding Rossmann-fold domains"/>
    <property type="match status" value="1"/>
</dbReference>
<dbReference type="PANTHER" id="PTHR43180">
    <property type="entry name" value="3-OXOACYL-(ACYL-CARRIER-PROTEIN) REDUCTASE (AFU_ORTHOLOGUE AFUA_6G11210)"/>
    <property type="match status" value="1"/>
</dbReference>
<dbReference type="EMBL" id="FUYM01000006">
    <property type="protein sequence ID" value="SKB77522.1"/>
    <property type="molecule type" value="Genomic_DNA"/>
</dbReference>
<evidence type="ECO:0000256" key="5">
    <source>
        <dbReference type="ARBA" id="ARBA00023221"/>
    </source>
</evidence>
<gene>
    <name evidence="6" type="ORF">SAMN06295920_10678</name>
</gene>
<proteinExistence type="inferred from homology"/>
<dbReference type="OrthoDB" id="5457012at2"/>
<dbReference type="RefSeq" id="WP_079648846.1">
    <property type="nucleotide sequence ID" value="NZ_FUYM01000006.1"/>
</dbReference>
<evidence type="ECO:0000313" key="7">
    <source>
        <dbReference type="Proteomes" id="UP000189818"/>
    </source>
</evidence>
<evidence type="ECO:0000313" key="6">
    <source>
        <dbReference type="EMBL" id="SKB77522.1"/>
    </source>
</evidence>
<accession>A0A1T5E0E6</accession>
<keyword evidence="3" id="KW-0520">NAD</keyword>
<comment type="similarity">
    <text evidence="1">Belongs to the short-chain dehydrogenases/reductases (SDR) family.</text>
</comment>
<dbReference type="Proteomes" id="UP000189818">
    <property type="component" value="Unassembled WGS sequence"/>
</dbReference>
<dbReference type="Gene3D" id="3.40.50.720">
    <property type="entry name" value="NAD(P)-binding Rossmann-like Domain"/>
    <property type="match status" value="1"/>
</dbReference>
<organism evidence="6 7">
    <name type="scientific">Rhizorhabdus histidinilytica</name>
    <dbReference type="NCBI Taxonomy" id="439228"/>
    <lineage>
        <taxon>Bacteria</taxon>
        <taxon>Pseudomonadati</taxon>
        <taxon>Pseudomonadota</taxon>
        <taxon>Alphaproteobacteria</taxon>
        <taxon>Sphingomonadales</taxon>
        <taxon>Sphingomonadaceae</taxon>
        <taxon>Rhizorhabdus</taxon>
    </lineage>
</organism>
<dbReference type="PANTHER" id="PTHR43180:SF28">
    <property type="entry name" value="NAD(P)-BINDING ROSSMANN-FOLD SUPERFAMILY PROTEIN"/>
    <property type="match status" value="1"/>
</dbReference>
<sequence length="264" mass="27739">MARLAGKVAIISGAAQGMGAATARLFAAEGAKVVIGDVLDEKGRAVAAELGADVALYQHLDVREEEQWAAIVKAAVDRFGKLDILVNNAAVTHFGASEELRKEDAERVLGINLIGTMMGVKHAVPALKANGKGVIVNISSVDGLRGCNGLIAYTASKWAVRGITKSYAYEFGPLGIRVVSIHPGGVNTEMGNPGHESVETVNARSFRRVPLQRIGEPEEIARATLFVCSDEASYISGAEIAVDGGWTAGHYEPALPGCPDHLRG</sequence>
<name>A0A1T5E0E6_9SPHN</name>
<keyword evidence="7" id="KW-1185">Reference proteome</keyword>
<evidence type="ECO:0000256" key="2">
    <source>
        <dbReference type="ARBA" id="ARBA00023002"/>
    </source>
</evidence>
<evidence type="ECO:0000256" key="3">
    <source>
        <dbReference type="ARBA" id="ARBA00023027"/>
    </source>
</evidence>